<comment type="caution">
    <text evidence="1">The sequence shown here is derived from an EMBL/GenBank/DDBJ whole genome shotgun (WGS) entry which is preliminary data.</text>
</comment>
<dbReference type="EMBL" id="JARBJD010000014">
    <property type="protein sequence ID" value="KAK2961883.1"/>
    <property type="molecule type" value="Genomic_DNA"/>
</dbReference>
<name>A0ABQ9YDX2_9EUKA</name>
<evidence type="ECO:0000313" key="1">
    <source>
        <dbReference type="EMBL" id="KAK2961883.1"/>
    </source>
</evidence>
<proteinExistence type="predicted"/>
<gene>
    <name evidence="1" type="ORF">BLNAU_3320</name>
</gene>
<protein>
    <submittedName>
        <fullName evidence="1">Uncharacterized protein</fullName>
    </submittedName>
</protein>
<dbReference type="Proteomes" id="UP001281761">
    <property type="component" value="Unassembled WGS sequence"/>
</dbReference>
<organism evidence="1 2">
    <name type="scientific">Blattamonas nauphoetae</name>
    <dbReference type="NCBI Taxonomy" id="2049346"/>
    <lineage>
        <taxon>Eukaryota</taxon>
        <taxon>Metamonada</taxon>
        <taxon>Preaxostyla</taxon>
        <taxon>Oxymonadida</taxon>
        <taxon>Blattamonas</taxon>
    </lineage>
</organism>
<reference evidence="1 2" key="1">
    <citation type="journal article" date="2022" name="bioRxiv">
        <title>Genomics of Preaxostyla Flagellates Illuminates Evolutionary Transitions and the Path Towards Mitochondrial Loss.</title>
        <authorList>
            <person name="Novak L.V.F."/>
            <person name="Treitli S.C."/>
            <person name="Pyrih J."/>
            <person name="Halakuc P."/>
            <person name="Pipaliya S.V."/>
            <person name="Vacek V."/>
            <person name="Brzon O."/>
            <person name="Soukal P."/>
            <person name="Eme L."/>
            <person name="Dacks J.B."/>
            <person name="Karnkowska A."/>
            <person name="Elias M."/>
            <person name="Hampl V."/>
        </authorList>
    </citation>
    <scope>NUCLEOTIDE SEQUENCE [LARGE SCALE GENOMIC DNA]</scope>
    <source>
        <strain evidence="1">NAU3</strain>
        <tissue evidence="1">Gut</tissue>
    </source>
</reference>
<accession>A0ABQ9YDX2</accession>
<evidence type="ECO:0000313" key="2">
    <source>
        <dbReference type="Proteomes" id="UP001281761"/>
    </source>
</evidence>
<keyword evidence="2" id="KW-1185">Reference proteome</keyword>
<sequence>MKSRCFFKSTATHVTSATLEESSVEMDEMSWEDCEGRKCVGSTHPTIPLAFSSDGGIELRRCGFDNCRSVTDEHSNNPYNVQIEHDILQQHLHLRRPCVHPRDQLCGVCVDSWERWRVDSERRSSDFETVVMRSCQGLSTSNSVLVSLFFDWELPKVVDAAERQKFEMRICFIERAPNSASDVADVAFAVPESTTVDDETSSLLNLFPFS</sequence>